<evidence type="ECO:0000256" key="1">
    <source>
        <dbReference type="ARBA" id="ARBA00004141"/>
    </source>
</evidence>
<dbReference type="InterPro" id="IPR038330">
    <property type="entry name" value="TspO/MBR-related_sf"/>
</dbReference>
<evidence type="ECO:0000313" key="8">
    <source>
        <dbReference type="Proteomes" id="UP001319882"/>
    </source>
</evidence>
<name>A0ABS8DN98_9GAMM</name>
<comment type="similarity">
    <text evidence="2">Belongs to the TspO/BZRP family.</text>
</comment>
<evidence type="ECO:0000256" key="5">
    <source>
        <dbReference type="ARBA" id="ARBA00023136"/>
    </source>
</evidence>
<dbReference type="Pfam" id="PF03073">
    <property type="entry name" value="TspO_MBR"/>
    <property type="match status" value="1"/>
</dbReference>
<dbReference type="PIRSF" id="PIRSF005859">
    <property type="entry name" value="PBR"/>
    <property type="match status" value="1"/>
</dbReference>
<dbReference type="PANTHER" id="PTHR10057">
    <property type="entry name" value="PERIPHERAL-TYPE BENZODIAZEPINE RECEPTOR"/>
    <property type="match status" value="1"/>
</dbReference>
<feature type="transmembrane region" description="Helical" evidence="6">
    <location>
        <begin position="50"/>
        <end position="72"/>
    </location>
</feature>
<keyword evidence="4 6" id="KW-1133">Transmembrane helix</keyword>
<keyword evidence="3 6" id="KW-0812">Transmembrane</keyword>
<sequence>MRALTGKKQIAGLVGWLVLAYLAAAVGAVASINAAEFYESLQQPAWAPPTWLFGPMWTTLYGLMGIAAWLAWRERGARSALVVFVIQLALNALWSWLFFVWQLGAVAFVAVLALWALILVTLVMFWRLKALAGVLLVPYLAWVSLACALTWSVWQLNPQVLG</sequence>
<protein>
    <submittedName>
        <fullName evidence="7">Tryptophan-rich sensory protein</fullName>
    </submittedName>
</protein>
<reference evidence="7 8" key="1">
    <citation type="journal article" date="2021" name="Sci. Rep.">
        <title>Genome analysis of a halophilic bacterium Halomonas malpeensis YU-PRIM-29(T) reveals its exopolysaccharide and pigment producing capabilities.</title>
        <authorList>
            <person name="Athmika"/>
            <person name="Ghate S.D."/>
            <person name="Arun A.B."/>
            <person name="Rao S.S."/>
            <person name="Kumar S.T.A."/>
            <person name="Kandiyil M.K."/>
            <person name="Saptami K."/>
            <person name="Rekha P.D."/>
        </authorList>
    </citation>
    <scope>NUCLEOTIDE SEQUENCE [LARGE SCALE GENOMIC DNA]</scope>
    <source>
        <strain evidence="8">prim 29</strain>
    </source>
</reference>
<comment type="subcellular location">
    <subcellularLocation>
        <location evidence="1">Membrane</location>
        <topology evidence="1">Multi-pass membrane protein</topology>
    </subcellularLocation>
</comment>
<evidence type="ECO:0000256" key="2">
    <source>
        <dbReference type="ARBA" id="ARBA00007524"/>
    </source>
</evidence>
<gene>
    <name evidence="7" type="ORF">GEV37_01245</name>
</gene>
<dbReference type="Gene3D" id="1.20.1260.100">
    <property type="entry name" value="TspO/MBR protein"/>
    <property type="match status" value="1"/>
</dbReference>
<evidence type="ECO:0000313" key="7">
    <source>
        <dbReference type="EMBL" id="MCB8887755.1"/>
    </source>
</evidence>
<evidence type="ECO:0000256" key="6">
    <source>
        <dbReference type="SAM" id="Phobius"/>
    </source>
</evidence>
<feature type="transmembrane region" description="Helical" evidence="6">
    <location>
        <begin position="133"/>
        <end position="154"/>
    </location>
</feature>
<evidence type="ECO:0000256" key="4">
    <source>
        <dbReference type="ARBA" id="ARBA00022989"/>
    </source>
</evidence>
<keyword evidence="8" id="KW-1185">Reference proteome</keyword>
<feature type="transmembrane region" description="Helical" evidence="6">
    <location>
        <begin position="79"/>
        <end position="99"/>
    </location>
</feature>
<dbReference type="EMBL" id="WHVL01000001">
    <property type="protein sequence ID" value="MCB8887755.1"/>
    <property type="molecule type" value="Genomic_DNA"/>
</dbReference>
<feature type="transmembrane region" description="Helical" evidence="6">
    <location>
        <begin position="105"/>
        <end position="126"/>
    </location>
</feature>
<dbReference type="RefSeq" id="WP_227388353.1">
    <property type="nucleotide sequence ID" value="NZ_JBHSCJ010000003.1"/>
</dbReference>
<accession>A0ABS8DN98</accession>
<evidence type="ECO:0000256" key="3">
    <source>
        <dbReference type="ARBA" id="ARBA00022692"/>
    </source>
</evidence>
<dbReference type="CDD" id="cd15904">
    <property type="entry name" value="TSPO_MBR"/>
    <property type="match status" value="1"/>
</dbReference>
<dbReference type="Proteomes" id="UP001319882">
    <property type="component" value="Unassembled WGS sequence"/>
</dbReference>
<dbReference type="PANTHER" id="PTHR10057:SF0">
    <property type="entry name" value="TRANSLOCATOR PROTEIN"/>
    <property type="match status" value="1"/>
</dbReference>
<proteinExistence type="inferred from homology"/>
<keyword evidence="5 6" id="KW-0472">Membrane</keyword>
<dbReference type="InterPro" id="IPR004307">
    <property type="entry name" value="TspO_MBR"/>
</dbReference>
<comment type="caution">
    <text evidence="7">The sequence shown here is derived from an EMBL/GenBank/DDBJ whole genome shotgun (WGS) entry which is preliminary data.</text>
</comment>
<organism evidence="7 8">
    <name type="scientific">Vreelandella malpeensis</name>
    <dbReference type="NCBI Taxonomy" id="1172368"/>
    <lineage>
        <taxon>Bacteria</taxon>
        <taxon>Pseudomonadati</taxon>
        <taxon>Pseudomonadota</taxon>
        <taxon>Gammaproteobacteria</taxon>
        <taxon>Oceanospirillales</taxon>
        <taxon>Halomonadaceae</taxon>
        <taxon>Vreelandella</taxon>
    </lineage>
</organism>